<proteinExistence type="predicted"/>
<sequence>GSAAVSPSSAPPAKQRMPWEPEAGRATGSVPAGPSSAPPTKQRMPWESEPGHAKGSVPAGPSSPPPAKQRMPWESDPRHAKGSGAAAPSTELAPTKQLPWQPHQPEAKGSAFGVTKSSQASAKQPVPRELEPKRAIGPAKQLTVSKGQGGFARQVAGSGRKGEAQVLRFDDLDWGSSGYIRKEDFMNVLLAYQTQQITIEMPNVHMESARAKAEGAQIWGEGAGPGVLAQGKAKAKGGWKGAMDFDRGERGQEYHVEEKQYGACVHCHTHFTDDSIYCRRCGVKRLEKALDWDEVDEVSESKDPSDVHWEPAKADQTKIHPEVPGLERAQLPQLPSGPPISKQQMPPMPPPPALRGGLVQASKDAEASREREPEEKVLEEKFPWKAEATIPKAVSPAVPKTAVKEGPKTAAKMISKAAPKAVPKATTISAKKSESQVKPGMKEQNKADEVPFSCPVTDPEGGEVGVAIRNAITVSELKAVISKEMSINEKDFRVVLSLDGQRRILQDNNEFLDVNLLRRAGLTVEQPVDIDVVGIDGSHINVKADRSWSSSKLIEVVSDKAGFPEDQIVLKLGRNPLLSSDDLLGDVLPAGPKQELIATRPLDVIVSDDSGRRWVISADRSWKLQKVQQKLMEESGYAIEEQTLQHAKLSADGTLPNLDSEMELDNVLAEGPEVHMHLLVDYKRFMDRGVAEAREAEAQRRNQMLLENAPDFNVGPLRSLEHIAIEDRALLPWEGQDYRNQMWKYPPHSLDYTRLLDRAPQTIEFSALLADPPWREPATTQGKQSPHAKDKDGQSGRVTSPHRPFSIQDRARQSTTMPLEKGFVEISKDLDDSEQLSSKSEESQEEFEEQPGHEESGGSQGSIERFQFKRSHGSEESQEEGQEKDKFLEESFGRESSENLSEAGQEQNASTGVCKGKASDTGGSTHCMTSSLVQWGGFQHLRQSVAPGAGTIIFVNPADHPGIGTAGGSRSAAQRVLRRQRVQDVRAGHTETWQPVASSNSLQPHIRHKVLEELRRTETEAPQFGDSCGDDVDVGDSSPAPKFTFYVNDLQAPPVHSTSQEVRSNPVPFWPCRKQGAGGKPMLLPASAPWGAFAVQVSGHVEEDARG</sequence>
<name>A0ABP0NQP1_9DINO</name>
<keyword evidence="3" id="KW-1185">Reference proteome</keyword>
<feature type="compositionally biased region" description="Polar residues" evidence="1">
    <location>
        <begin position="898"/>
        <end position="911"/>
    </location>
</feature>
<evidence type="ECO:0000313" key="3">
    <source>
        <dbReference type="Proteomes" id="UP001642464"/>
    </source>
</evidence>
<feature type="region of interest" description="Disordered" evidence="1">
    <location>
        <begin position="296"/>
        <end position="377"/>
    </location>
</feature>
<gene>
    <name evidence="2" type="ORF">SCF082_LOCUS33404</name>
</gene>
<feature type="compositionally biased region" description="Basic and acidic residues" evidence="1">
    <location>
        <begin position="431"/>
        <end position="449"/>
    </location>
</feature>
<feature type="compositionally biased region" description="Basic and acidic residues" evidence="1">
    <location>
        <begin position="299"/>
        <end position="321"/>
    </location>
</feature>
<feature type="region of interest" description="Disordered" evidence="1">
    <location>
        <begin position="767"/>
        <end position="920"/>
    </location>
</feature>
<feature type="compositionally biased region" description="Low complexity" evidence="1">
    <location>
        <begin position="1"/>
        <end position="13"/>
    </location>
</feature>
<evidence type="ECO:0000256" key="1">
    <source>
        <dbReference type="SAM" id="MobiDB-lite"/>
    </source>
</evidence>
<feature type="compositionally biased region" description="Low complexity" evidence="1">
    <location>
        <begin position="26"/>
        <end position="40"/>
    </location>
</feature>
<evidence type="ECO:0000313" key="2">
    <source>
        <dbReference type="EMBL" id="CAK9065119.1"/>
    </source>
</evidence>
<protein>
    <submittedName>
        <fullName evidence="2">EF-hand domain-containing protein</fullName>
    </submittedName>
</protein>
<comment type="caution">
    <text evidence="2">The sequence shown here is derived from an EMBL/GenBank/DDBJ whole genome shotgun (WGS) entry which is preliminary data.</text>
</comment>
<feature type="compositionally biased region" description="Basic and acidic residues" evidence="1">
    <location>
        <begin position="363"/>
        <end position="377"/>
    </location>
</feature>
<feature type="non-terminal residue" evidence="2">
    <location>
        <position position="1"/>
    </location>
</feature>
<organism evidence="2 3">
    <name type="scientific">Durusdinium trenchii</name>
    <dbReference type="NCBI Taxonomy" id="1381693"/>
    <lineage>
        <taxon>Eukaryota</taxon>
        <taxon>Sar</taxon>
        <taxon>Alveolata</taxon>
        <taxon>Dinophyceae</taxon>
        <taxon>Suessiales</taxon>
        <taxon>Symbiodiniaceae</taxon>
        <taxon>Durusdinium</taxon>
    </lineage>
</organism>
<dbReference type="EMBL" id="CAXAMM010029669">
    <property type="protein sequence ID" value="CAK9065119.1"/>
    <property type="molecule type" value="Genomic_DNA"/>
</dbReference>
<feature type="compositionally biased region" description="Basic and acidic residues" evidence="1">
    <location>
        <begin position="881"/>
        <end position="897"/>
    </location>
</feature>
<feature type="region of interest" description="Disordered" evidence="1">
    <location>
        <begin position="1"/>
        <end position="142"/>
    </location>
</feature>
<reference evidence="2 3" key="1">
    <citation type="submission" date="2024-02" db="EMBL/GenBank/DDBJ databases">
        <authorList>
            <person name="Chen Y."/>
            <person name="Shah S."/>
            <person name="Dougan E. K."/>
            <person name="Thang M."/>
            <person name="Chan C."/>
        </authorList>
    </citation>
    <scope>NUCLEOTIDE SEQUENCE [LARGE SCALE GENOMIC DNA]</scope>
</reference>
<dbReference type="Proteomes" id="UP001642464">
    <property type="component" value="Unassembled WGS sequence"/>
</dbReference>
<feature type="region of interest" description="Disordered" evidence="1">
    <location>
        <begin position="425"/>
        <end position="456"/>
    </location>
</feature>
<accession>A0ABP0NQP1</accession>